<evidence type="ECO:0000313" key="1">
    <source>
        <dbReference type="EMBL" id="KAL2732242.1"/>
    </source>
</evidence>
<gene>
    <name evidence="1" type="ORF">V1477_014483</name>
</gene>
<dbReference type="EMBL" id="JAYRBN010000075">
    <property type="protein sequence ID" value="KAL2732242.1"/>
    <property type="molecule type" value="Genomic_DNA"/>
</dbReference>
<name>A0ABD2BHK4_VESMC</name>
<keyword evidence="2" id="KW-1185">Reference proteome</keyword>
<comment type="caution">
    <text evidence="1">The sequence shown here is derived from an EMBL/GenBank/DDBJ whole genome shotgun (WGS) entry which is preliminary data.</text>
</comment>
<organism evidence="1 2">
    <name type="scientific">Vespula maculifrons</name>
    <name type="common">Eastern yellow jacket</name>
    <name type="synonym">Wasp</name>
    <dbReference type="NCBI Taxonomy" id="7453"/>
    <lineage>
        <taxon>Eukaryota</taxon>
        <taxon>Metazoa</taxon>
        <taxon>Ecdysozoa</taxon>
        <taxon>Arthropoda</taxon>
        <taxon>Hexapoda</taxon>
        <taxon>Insecta</taxon>
        <taxon>Pterygota</taxon>
        <taxon>Neoptera</taxon>
        <taxon>Endopterygota</taxon>
        <taxon>Hymenoptera</taxon>
        <taxon>Apocrita</taxon>
        <taxon>Aculeata</taxon>
        <taxon>Vespoidea</taxon>
        <taxon>Vespidae</taxon>
        <taxon>Vespinae</taxon>
        <taxon>Vespula</taxon>
    </lineage>
</organism>
<accession>A0ABD2BHK4</accession>
<protein>
    <submittedName>
        <fullName evidence="1">Uncharacterized protein</fullName>
    </submittedName>
</protein>
<dbReference type="Proteomes" id="UP001607303">
    <property type="component" value="Unassembled WGS sequence"/>
</dbReference>
<proteinExistence type="predicted"/>
<evidence type="ECO:0000313" key="2">
    <source>
        <dbReference type="Proteomes" id="UP001607303"/>
    </source>
</evidence>
<reference evidence="1 2" key="1">
    <citation type="journal article" date="2024" name="Ann. Entomol. Soc. Am.">
        <title>Genomic analyses of the southern and eastern yellowjacket wasps (Hymenoptera: Vespidae) reveal evolutionary signatures of social life.</title>
        <authorList>
            <person name="Catto M.A."/>
            <person name="Caine P.B."/>
            <person name="Orr S.E."/>
            <person name="Hunt B.G."/>
            <person name="Goodisman M.A.D."/>
        </authorList>
    </citation>
    <scope>NUCLEOTIDE SEQUENCE [LARGE SCALE GENOMIC DNA]</scope>
    <source>
        <strain evidence="1">232</strain>
        <tissue evidence="1">Head and thorax</tissue>
    </source>
</reference>
<sequence>MYATNNAVNSNDVNSRNLYNKINFIDLPLLSLSCNAIDTLNIKLTEPSFHTSTEVDLIEIDAFWKFVIPNVSGQIIQSVEMKRIEKHKIRSSSLNSENDDVEYFISENNIDEMLNELVLSDSKDLLCNEDFQAYDSYEEVIEFNESNEKYVCDDELQYIRTQQCI</sequence>
<dbReference type="AlphaFoldDB" id="A0ABD2BHK4"/>